<protein>
    <submittedName>
        <fullName evidence="2">General secretion pathway protein G</fullName>
    </submittedName>
</protein>
<dbReference type="EMBL" id="AEAG01001073">
    <property type="protein sequence ID" value="EGH24967.1"/>
    <property type="molecule type" value="Genomic_DNA"/>
</dbReference>
<dbReference type="InterPro" id="IPR013545">
    <property type="entry name" value="T2SS_protein-GspG_C"/>
</dbReference>
<organism evidence="2 3">
    <name type="scientific">Pseudomonas amygdali pv. mori str. 301020</name>
    <dbReference type="NCBI Taxonomy" id="629261"/>
    <lineage>
        <taxon>Bacteria</taxon>
        <taxon>Pseudomonadati</taxon>
        <taxon>Pseudomonadota</taxon>
        <taxon>Gammaproteobacteria</taxon>
        <taxon>Pseudomonadales</taxon>
        <taxon>Pseudomonadaceae</taxon>
        <taxon>Pseudomonas</taxon>
        <taxon>Pseudomonas amygdali</taxon>
    </lineage>
</organism>
<gene>
    <name evidence="2" type="ORF">PSYMO_27324</name>
</gene>
<comment type="caution">
    <text evidence="2">The sequence shown here is derived from an EMBL/GenBank/DDBJ whole genome shotgun (WGS) entry which is preliminary data.</text>
</comment>
<name>A0A656GH76_PSEA0</name>
<dbReference type="Pfam" id="PF08334">
    <property type="entry name" value="T2SSG"/>
    <property type="match status" value="1"/>
</dbReference>
<reference evidence="2 3" key="1">
    <citation type="journal article" date="2011" name="PLoS Pathog.">
        <title>Dynamic evolution of pathogenicity revealed by sequencing and comparative genomics of 19 Pseudomonas syringae isolates.</title>
        <authorList>
            <person name="Baltrus D.A."/>
            <person name="Nishimura M.T."/>
            <person name="Romanchuk A."/>
            <person name="Chang J.H."/>
            <person name="Mukhtar M.S."/>
            <person name="Cherkis K."/>
            <person name="Roach J."/>
            <person name="Grant S.R."/>
            <person name="Jones C.D."/>
            <person name="Dangl J.L."/>
        </authorList>
    </citation>
    <scope>NUCLEOTIDE SEQUENCE [LARGE SCALE GENOMIC DNA]</scope>
    <source>
        <strain evidence="2 3">301020</strain>
    </source>
</reference>
<evidence type="ECO:0000313" key="2">
    <source>
        <dbReference type="EMBL" id="EGH24967.1"/>
    </source>
</evidence>
<accession>A0A656GH76</accession>
<dbReference type="AlphaFoldDB" id="A0A656GH76"/>
<proteinExistence type="predicted"/>
<feature type="domain" description="Type II secretion system protein GspG C-terminal" evidence="1">
    <location>
        <begin position="37"/>
        <end position="101"/>
    </location>
</feature>
<sequence>MDEIIQCAISSAGKDPLPNVSMKIESTAMDTGTVQVNLYHLLDGHASAPTWPGLQVKKSNLLDLSVHDFKYQNPQKHGSLDLTLHGRGGRAGGPGIDIDIDLGSGQ</sequence>
<evidence type="ECO:0000313" key="3">
    <source>
        <dbReference type="Proteomes" id="UP000003465"/>
    </source>
</evidence>
<evidence type="ECO:0000259" key="1">
    <source>
        <dbReference type="Pfam" id="PF08334"/>
    </source>
</evidence>
<dbReference type="Proteomes" id="UP000003465">
    <property type="component" value="Unassembled WGS sequence"/>
</dbReference>